<accession>A0A7G1I8P8</accession>
<dbReference type="Proteomes" id="UP000516380">
    <property type="component" value="Chromosome"/>
</dbReference>
<dbReference type="InterPro" id="IPR046038">
    <property type="entry name" value="DUF5996"/>
</dbReference>
<protein>
    <submittedName>
        <fullName evidence="1">Uncharacterized protein</fullName>
    </submittedName>
</protein>
<organism evidence="1 2">
    <name type="scientific">Mycobacterium kansasii</name>
    <dbReference type="NCBI Taxonomy" id="1768"/>
    <lineage>
        <taxon>Bacteria</taxon>
        <taxon>Bacillati</taxon>
        <taxon>Actinomycetota</taxon>
        <taxon>Actinomycetes</taxon>
        <taxon>Mycobacteriales</taxon>
        <taxon>Mycobacteriaceae</taxon>
        <taxon>Mycobacterium</taxon>
    </lineage>
</organism>
<keyword evidence="2" id="KW-1185">Reference proteome</keyword>
<proteinExistence type="predicted"/>
<gene>
    <name evidence="1" type="ORF">NIIDMKKI_10850</name>
</gene>
<sequence length="95" mass="11011">MYRACIPKGGYPVYSNRHGGCPPIAEPIHLLYWTEEIDMTAHRSTNAWPSLRVDEWTPTRETLHMWTQIVGKIRLAHAPMVNHWWQVTLYVTPAG</sequence>
<name>A0A7G1I8P8_MYCKA</name>
<dbReference type="EMBL" id="AP023343">
    <property type="protein sequence ID" value="BCI85879.1"/>
    <property type="molecule type" value="Genomic_DNA"/>
</dbReference>
<dbReference type="AlphaFoldDB" id="A0A7G1I8P8"/>
<dbReference type="Pfam" id="PF19459">
    <property type="entry name" value="DUF5996"/>
    <property type="match status" value="1"/>
</dbReference>
<evidence type="ECO:0000313" key="1">
    <source>
        <dbReference type="EMBL" id="BCI85879.1"/>
    </source>
</evidence>
<evidence type="ECO:0000313" key="2">
    <source>
        <dbReference type="Proteomes" id="UP000516380"/>
    </source>
</evidence>
<reference evidence="1 2" key="1">
    <citation type="submission" date="2020-07" db="EMBL/GenBank/DDBJ databases">
        <title>Mycobacterium kansasii (former subtype) with zoonotic potential isolated from diseased indoor pet cat, Japan.</title>
        <authorList>
            <person name="Fukano H."/>
            <person name="Terazono T."/>
            <person name="Hoshino Y."/>
        </authorList>
    </citation>
    <scope>NUCLEOTIDE SEQUENCE [LARGE SCALE GENOMIC DNA]</scope>
    <source>
        <strain evidence="1 2">Kuro-I</strain>
    </source>
</reference>